<reference evidence="3 4" key="1">
    <citation type="submission" date="2023-01" db="EMBL/GenBank/DDBJ databases">
        <title>Cultivation and genomic characterization of new, ubiquitous marine nitrite-oxidizing bacteria from the Nitrospirales.</title>
        <authorList>
            <person name="Mueller A.J."/>
            <person name="Daebeler A."/>
            <person name="Herbold C.W."/>
            <person name="Kirkegaard R.H."/>
            <person name="Daims H."/>
        </authorList>
    </citation>
    <scope>NUCLEOTIDE SEQUENCE [LARGE SCALE GENOMIC DNA]</scope>
    <source>
        <strain evidence="3 4">DK</strain>
    </source>
</reference>
<dbReference type="InterPro" id="IPR006015">
    <property type="entry name" value="Universal_stress_UspA"/>
</dbReference>
<name>A0AA96GKQ8_9BACT</name>
<dbReference type="Pfam" id="PF00582">
    <property type="entry name" value="Usp"/>
    <property type="match status" value="2"/>
</dbReference>
<comment type="similarity">
    <text evidence="1">Belongs to the universal stress protein A family.</text>
</comment>
<organism evidence="3 4">
    <name type="scientific">Candidatus Nitrospira neomarina</name>
    <dbReference type="NCBI Taxonomy" id="3020899"/>
    <lineage>
        <taxon>Bacteria</taxon>
        <taxon>Pseudomonadati</taxon>
        <taxon>Nitrospirota</taxon>
        <taxon>Nitrospiria</taxon>
        <taxon>Nitrospirales</taxon>
        <taxon>Nitrospiraceae</taxon>
        <taxon>Nitrospira</taxon>
    </lineage>
</organism>
<evidence type="ECO:0000313" key="4">
    <source>
        <dbReference type="Proteomes" id="UP001302494"/>
    </source>
</evidence>
<proteinExistence type="inferred from homology"/>
<gene>
    <name evidence="3" type="ORF">PQG83_20815</name>
</gene>
<feature type="domain" description="UspA" evidence="2">
    <location>
        <begin position="2"/>
        <end position="142"/>
    </location>
</feature>
<dbReference type="SUPFAM" id="SSF52402">
    <property type="entry name" value="Adenine nucleotide alpha hydrolases-like"/>
    <property type="match status" value="2"/>
</dbReference>
<accession>A0AA96GKQ8</accession>
<dbReference type="InterPro" id="IPR006016">
    <property type="entry name" value="UspA"/>
</dbReference>
<dbReference type="AlphaFoldDB" id="A0AA96GKQ8"/>
<dbReference type="RefSeq" id="WP_312745231.1">
    <property type="nucleotide sequence ID" value="NZ_CP116968.1"/>
</dbReference>
<sequence length="287" mass="31786">MRIVVPVDGSSCSTSSVHTLAHFTPPEELTLVHALHLPDFNYPMITPDLRTEAQEAIKDQLRKEGEKILDEAQKHLPADFSHVQQVHQIGHPVDVIVETARSAQSHLIVLGARGLGPIKELILGSVSHRVLMHGSCSTMIVKTPMSQLKKILLPIEGQEDAEAALQFLALQPFRQPVEVEVFAVWPQPQLSWPTTIGQSDRLEAHAIEEAQERMKTITDRLTRMNFACQAHVGIGDPAYAILEQRHASQSDLIMMGMHGRGGFSRFLMGSVSHSVLHQTPCPVLIVR</sequence>
<dbReference type="PRINTS" id="PR01438">
    <property type="entry name" value="UNVRSLSTRESS"/>
</dbReference>
<dbReference type="Proteomes" id="UP001302494">
    <property type="component" value="Chromosome"/>
</dbReference>
<dbReference type="PANTHER" id="PTHR46268">
    <property type="entry name" value="STRESS RESPONSE PROTEIN NHAX"/>
    <property type="match status" value="1"/>
</dbReference>
<protein>
    <submittedName>
        <fullName evidence="3">Universal stress protein</fullName>
    </submittedName>
</protein>
<evidence type="ECO:0000313" key="3">
    <source>
        <dbReference type="EMBL" id="WNM62155.1"/>
    </source>
</evidence>
<dbReference type="PANTHER" id="PTHR46268:SF6">
    <property type="entry name" value="UNIVERSAL STRESS PROTEIN UP12"/>
    <property type="match status" value="1"/>
</dbReference>
<evidence type="ECO:0000256" key="1">
    <source>
        <dbReference type="ARBA" id="ARBA00008791"/>
    </source>
</evidence>
<dbReference type="EMBL" id="CP116968">
    <property type="protein sequence ID" value="WNM62155.1"/>
    <property type="molecule type" value="Genomic_DNA"/>
</dbReference>
<dbReference type="InterPro" id="IPR014729">
    <property type="entry name" value="Rossmann-like_a/b/a_fold"/>
</dbReference>
<feature type="domain" description="UspA" evidence="2">
    <location>
        <begin position="149"/>
        <end position="287"/>
    </location>
</feature>
<dbReference type="CDD" id="cd00293">
    <property type="entry name" value="USP-like"/>
    <property type="match status" value="2"/>
</dbReference>
<dbReference type="KEGG" id="nneo:PQG83_20815"/>
<keyword evidence="4" id="KW-1185">Reference proteome</keyword>
<evidence type="ECO:0000259" key="2">
    <source>
        <dbReference type="Pfam" id="PF00582"/>
    </source>
</evidence>
<dbReference type="Gene3D" id="3.40.50.620">
    <property type="entry name" value="HUPs"/>
    <property type="match status" value="2"/>
</dbReference>